<dbReference type="GeneID" id="68849654"/>
<dbReference type="GO" id="GO:0006355">
    <property type="term" value="P:regulation of DNA-templated transcription"/>
    <property type="evidence" value="ECO:0007669"/>
    <property type="project" value="InterPro"/>
</dbReference>
<evidence type="ECO:0000256" key="5">
    <source>
        <dbReference type="ARBA" id="ARBA00023163"/>
    </source>
</evidence>
<dbReference type="SMART" id="SM00862">
    <property type="entry name" value="Trans_reg_C"/>
    <property type="match status" value="1"/>
</dbReference>
<dbReference type="InterPro" id="IPR039420">
    <property type="entry name" value="WalR-like"/>
</dbReference>
<sequence length="239" mass="27156">MDNEKHTILIVDDDPEIRRLVGDVLRKEGFGIEQAMSGRDMDAVLERVKPDAVVLDLMLPGEDGLSICRRLRADDTLPILFLSARGDEVDRVVGLEIGADDYIVKPFAPREFVARVRALLRRSGQGRQPVYSRRFSFEGFLADLDARQLYTDDDQVVALTSAEFDLFSCFILRPRRVLSREQILDWTNRDAANPLQDRRVDILIGRLRKKLAAAHPQGNFITTVRNSGYLFTARVKQIS</sequence>
<dbReference type="SMART" id="SM00448">
    <property type="entry name" value="REC"/>
    <property type="match status" value="1"/>
</dbReference>
<dbReference type="GO" id="GO:0000156">
    <property type="term" value="F:phosphorelay response regulator activity"/>
    <property type="evidence" value="ECO:0007669"/>
    <property type="project" value="TreeGrafter"/>
</dbReference>
<dbReference type="Pfam" id="PF00072">
    <property type="entry name" value="Response_reg"/>
    <property type="match status" value="1"/>
</dbReference>
<keyword evidence="2" id="KW-0902">Two-component regulatory system</keyword>
<dbReference type="GO" id="GO:0032993">
    <property type="term" value="C:protein-DNA complex"/>
    <property type="evidence" value="ECO:0007669"/>
    <property type="project" value="TreeGrafter"/>
</dbReference>
<reference evidence="10 11" key="1">
    <citation type="submission" date="2006-05" db="EMBL/GenBank/DDBJ databases">
        <authorList>
            <person name="King G."/>
            <person name="Ferriera S."/>
            <person name="Johnson J."/>
            <person name="Kravitz S."/>
            <person name="Beeson K."/>
            <person name="Sutton G."/>
            <person name="Rogers Y.-H."/>
            <person name="Friedman R."/>
            <person name="Frazier M."/>
            <person name="Venter J.C."/>
        </authorList>
    </citation>
    <scope>NUCLEOTIDE SEQUENCE [LARGE SCALE GENOMIC DNA]</scope>
    <source>
        <strain evidence="11">ATCC 25650 / DSM 13394 / JCM 20685 / NBRC 16684 / NCIMB 2208 / IAM 12614 / B1</strain>
    </source>
</reference>
<comment type="caution">
    <text evidence="10">The sequence shown here is derived from an EMBL/GenBank/DDBJ whole genome shotgun (WGS) entry which is preliminary data.</text>
</comment>
<accession>A0P2L8</accession>
<keyword evidence="4 7" id="KW-0238">DNA-binding</keyword>
<evidence type="ECO:0000256" key="3">
    <source>
        <dbReference type="ARBA" id="ARBA00023015"/>
    </source>
</evidence>
<proteinExistence type="predicted"/>
<dbReference type="InterPro" id="IPR016032">
    <property type="entry name" value="Sig_transdc_resp-reg_C-effctor"/>
</dbReference>
<dbReference type="Gene3D" id="3.40.50.2300">
    <property type="match status" value="1"/>
</dbReference>
<dbReference type="RefSeq" id="WP_006939644.1">
    <property type="nucleotide sequence ID" value="NZ_AAUW01000027.1"/>
</dbReference>
<dbReference type="SUPFAM" id="SSF52172">
    <property type="entry name" value="CheY-like"/>
    <property type="match status" value="1"/>
</dbReference>
<dbReference type="Gene3D" id="1.10.10.10">
    <property type="entry name" value="Winged helix-like DNA-binding domain superfamily/Winged helix DNA-binding domain"/>
    <property type="match status" value="1"/>
</dbReference>
<dbReference type="GO" id="GO:0005829">
    <property type="term" value="C:cytosol"/>
    <property type="evidence" value="ECO:0007669"/>
    <property type="project" value="TreeGrafter"/>
</dbReference>
<dbReference type="PROSITE" id="PS50110">
    <property type="entry name" value="RESPONSE_REGULATORY"/>
    <property type="match status" value="1"/>
</dbReference>
<dbReference type="PROSITE" id="PS51755">
    <property type="entry name" value="OMPR_PHOB"/>
    <property type="match status" value="1"/>
</dbReference>
<evidence type="ECO:0000256" key="7">
    <source>
        <dbReference type="PROSITE-ProRule" id="PRU01091"/>
    </source>
</evidence>
<dbReference type="EMBL" id="AAUW01000027">
    <property type="protein sequence ID" value="EAV40671.1"/>
    <property type="molecule type" value="Genomic_DNA"/>
</dbReference>
<dbReference type="InterPro" id="IPR011006">
    <property type="entry name" value="CheY-like_superfamily"/>
</dbReference>
<feature type="DNA-binding region" description="OmpR/PhoB-type" evidence="7">
    <location>
        <begin position="132"/>
        <end position="233"/>
    </location>
</feature>
<evidence type="ECO:0000313" key="10">
    <source>
        <dbReference type="EMBL" id="EAV40671.1"/>
    </source>
</evidence>
<name>A0P2L8_ROSAI</name>
<keyword evidence="1 6" id="KW-0597">Phosphoprotein</keyword>
<evidence type="ECO:0000256" key="1">
    <source>
        <dbReference type="ARBA" id="ARBA00022553"/>
    </source>
</evidence>
<dbReference type="CDD" id="cd00383">
    <property type="entry name" value="trans_reg_C"/>
    <property type="match status" value="1"/>
</dbReference>
<feature type="domain" description="Response regulatory" evidence="8">
    <location>
        <begin position="7"/>
        <end position="120"/>
    </location>
</feature>
<dbReference type="Proteomes" id="UP000004848">
    <property type="component" value="Unassembled WGS sequence"/>
</dbReference>
<dbReference type="PANTHER" id="PTHR48111:SF4">
    <property type="entry name" value="DNA-BINDING DUAL TRANSCRIPTIONAL REGULATOR OMPR"/>
    <property type="match status" value="1"/>
</dbReference>
<organism evidence="10 11">
    <name type="scientific">Roseibium aggregatum (strain ATCC 25650 / DSM 13394 / JCM 20685 / NBRC 16684 / NCIMB 2208 / IAM 12614 / B1)</name>
    <name type="common">Stappia aggregata</name>
    <dbReference type="NCBI Taxonomy" id="384765"/>
    <lineage>
        <taxon>Bacteria</taxon>
        <taxon>Pseudomonadati</taxon>
        <taxon>Pseudomonadota</taxon>
        <taxon>Alphaproteobacteria</taxon>
        <taxon>Hyphomicrobiales</taxon>
        <taxon>Stappiaceae</taxon>
        <taxon>Roseibium</taxon>
    </lineage>
</organism>
<dbReference type="Gene3D" id="6.10.250.690">
    <property type="match status" value="1"/>
</dbReference>
<evidence type="ECO:0000259" key="8">
    <source>
        <dbReference type="PROSITE" id="PS50110"/>
    </source>
</evidence>
<evidence type="ECO:0000259" key="9">
    <source>
        <dbReference type="PROSITE" id="PS51755"/>
    </source>
</evidence>
<feature type="modified residue" description="4-aspartylphosphate" evidence="6">
    <location>
        <position position="56"/>
    </location>
</feature>
<dbReference type="InterPro" id="IPR036388">
    <property type="entry name" value="WH-like_DNA-bd_sf"/>
</dbReference>
<dbReference type="InterPro" id="IPR001789">
    <property type="entry name" value="Sig_transdc_resp-reg_receiver"/>
</dbReference>
<dbReference type="OrthoDB" id="9784252at2"/>
<dbReference type="Pfam" id="PF00486">
    <property type="entry name" value="Trans_reg_C"/>
    <property type="match status" value="1"/>
</dbReference>
<protein>
    <submittedName>
        <fullName evidence="10">Two-component response regulator</fullName>
    </submittedName>
</protein>
<dbReference type="PANTHER" id="PTHR48111">
    <property type="entry name" value="REGULATOR OF RPOS"/>
    <property type="match status" value="1"/>
</dbReference>
<dbReference type="SUPFAM" id="SSF46894">
    <property type="entry name" value="C-terminal effector domain of the bipartite response regulators"/>
    <property type="match status" value="1"/>
</dbReference>
<evidence type="ECO:0000256" key="4">
    <source>
        <dbReference type="ARBA" id="ARBA00023125"/>
    </source>
</evidence>
<evidence type="ECO:0000256" key="6">
    <source>
        <dbReference type="PROSITE-ProRule" id="PRU00169"/>
    </source>
</evidence>
<keyword evidence="5" id="KW-0804">Transcription</keyword>
<dbReference type="AlphaFoldDB" id="A0P2L8"/>
<dbReference type="InterPro" id="IPR001867">
    <property type="entry name" value="OmpR/PhoB-type_DNA-bd"/>
</dbReference>
<gene>
    <name evidence="10" type="ORF">SIAM614_00477</name>
</gene>
<dbReference type="FunFam" id="3.40.50.2300:FF:000001">
    <property type="entry name" value="DNA-binding response regulator PhoB"/>
    <property type="match status" value="1"/>
</dbReference>
<dbReference type="GO" id="GO:0000976">
    <property type="term" value="F:transcription cis-regulatory region binding"/>
    <property type="evidence" value="ECO:0007669"/>
    <property type="project" value="TreeGrafter"/>
</dbReference>
<evidence type="ECO:0000256" key="2">
    <source>
        <dbReference type="ARBA" id="ARBA00023012"/>
    </source>
</evidence>
<feature type="domain" description="OmpR/PhoB-type" evidence="9">
    <location>
        <begin position="132"/>
        <end position="233"/>
    </location>
</feature>
<evidence type="ECO:0000313" key="11">
    <source>
        <dbReference type="Proteomes" id="UP000004848"/>
    </source>
</evidence>
<dbReference type="eggNOG" id="COG0745">
    <property type="taxonomic scope" value="Bacteria"/>
</dbReference>
<keyword evidence="3" id="KW-0805">Transcription regulation</keyword>